<accession>A2FJ72</accession>
<dbReference type="PANTHER" id="PTHR36593:SF1">
    <property type="entry name" value="EXPORTED SERINE_THREONINE PROTEIN KINASE"/>
    <property type="match status" value="1"/>
</dbReference>
<name>A2FJ72_TRIV3</name>
<keyword evidence="4" id="KW-1185">Reference proteome</keyword>
<dbReference type="RefSeq" id="XP_001307963.1">
    <property type="nucleotide sequence ID" value="XM_001307962.1"/>
</dbReference>
<reference evidence="3" key="1">
    <citation type="submission" date="2006-10" db="EMBL/GenBank/DDBJ databases">
        <authorList>
            <person name="Amadeo P."/>
            <person name="Zhao Q."/>
            <person name="Wortman J."/>
            <person name="Fraser-Liggett C."/>
            <person name="Carlton J."/>
        </authorList>
    </citation>
    <scope>NUCLEOTIDE SEQUENCE</scope>
    <source>
        <strain evidence="3">G3</strain>
    </source>
</reference>
<dbReference type="InParanoid" id="A2FJ72"/>
<dbReference type="PANTHER" id="PTHR36593">
    <property type="entry name" value="EXPORTED SERINE/THREONINE PROTEIN KINASE"/>
    <property type="match status" value="1"/>
</dbReference>
<protein>
    <submittedName>
        <fullName evidence="3">Uncharacterized protein</fullName>
    </submittedName>
</protein>
<feature type="region of interest" description="Disordered" evidence="2">
    <location>
        <begin position="957"/>
        <end position="980"/>
    </location>
</feature>
<evidence type="ECO:0000313" key="4">
    <source>
        <dbReference type="Proteomes" id="UP000001542"/>
    </source>
</evidence>
<evidence type="ECO:0000313" key="3">
    <source>
        <dbReference type="EMBL" id="EAX95033.1"/>
    </source>
</evidence>
<gene>
    <name evidence="3" type="ORF">TVAG_034620</name>
</gene>
<dbReference type="VEuPathDB" id="TrichDB:TVAGG3_0440710"/>
<feature type="coiled-coil region" evidence="1">
    <location>
        <begin position="352"/>
        <end position="412"/>
    </location>
</feature>
<dbReference type="AlphaFoldDB" id="A2FJ72"/>
<reference evidence="3" key="2">
    <citation type="journal article" date="2007" name="Science">
        <title>Draft genome sequence of the sexually transmitted pathogen Trichomonas vaginalis.</title>
        <authorList>
            <person name="Carlton J.M."/>
            <person name="Hirt R.P."/>
            <person name="Silva J.C."/>
            <person name="Delcher A.L."/>
            <person name="Schatz M."/>
            <person name="Zhao Q."/>
            <person name="Wortman J.R."/>
            <person name="Bidwell S.L."/>
            <person name="Alsmark U.C.M."/>
            <person name="Besteiro S."/>
            <person name="Sicheritz-Ponten T."/>
            <person name="Noel C.J."/>
            <person name="Dacks J.B."/>
            <person name="Foster P.G."/>
            <person name="Simillion C."/>
            <person name="Van de Peer Y."/>
            <person name="Miranda-Saavedra D."/>
            <person name="Barton G.J."/>
            <person name="Westrop G.D."/>
            <person name="Mueller S."/>
            <person name="Dessi D."/>
            <person name="Fiori P.L."/>
            <person name="Ren Q."/>
            <person name="Paulsen I."/>
            <person name="Zhang H."/>
            <person name="Bastida-Corcuera F.D."/>
            <person name="Simoes-Barbosa A."/>
            <person name="Brown M.T."/>
            <person name="Hayes R.D."/>
            <person name="Mukherjee M."/>
            <person name="Okumura C.Y."/>
            <person name="Schneider R."/>
            <person name="Smith A.J."/>
            <person name="Vanacova S."/>
            <person name="Villalvazo M."/>
            <person name="Haas B.J."/>
            <person name="Pertea M."/>
            <person name="Feldblyum T.V."/>
            <person name="Utterback T.R."/>
            <person name="Shu C.L."/>
            <person name="Osoegawa K."/>
            <person name="de Jong P.J."/>
            <person name="Hrdy I."/>
            <person name="Horvathova L."/>
            <person name="Zubacova Z."/>
            <person name="Dolezal P."/>
            <person name="Malik S.B."/>
            <person name="Logsdon J.M. Jr."/>
            <person name="Henze K."/>
            <person name="Gupta A."/>
            <person name="Wang C.C."/>
            <person name="Dunne R.L."/>
            <person name="Upcroft J.A."/>
            <person name="Upcroft P."/>
            <person name="White O."/>
            <person name="Salzberg S.L."/>
            <person name="Tang P."/>
            <person name="Chiu C.-H."/>
            <person name="Lee Y.-S."/>
            <person name="Embley T.M."/>
            <person name="Coombs G.H."/>
            <person name="Mottram J.C."/>
            <person name="Tachezy J."/>
            <person name="Fraser-Liggett C.M."/>
            <person name="Johnson P.J."/>
        </authorList>
    </citation>
    <scope>NUCLEOTIDE SEQUENCE [LARGE SCALE GENOMIC DNA]</scope>
    <source>
        <strain evidence="3">G3</strain>
    </source>
</reference>
<dbReference type="Proteomes" id="UP000001542">
    <property type="component" value="Unassembled WGS sequence"/>
</dbReference>
<keyword evidence="1" id="KW-0175">Coiled coil</keyword>
<dbReference type="VEuPathDB" id="TrichDB:TVAG_034620"/>
<dbReference type="KEGG" id="tva:4752777"/>
<proteinExistence type="predicted"/>
<organism evidence="3 4">
    <name type="scientific">Trichomonas vaginalis (strain ATCC PRA-98 / G3)</name>
    <dbReference type="NCBI Taxonomy" id="412133"/>
    <lineage>
        <taxon>Eukaryota</taxon>
        <taxon>Metamonada</taxon>
        <taxon>Parabasalia</taxon>
        <taxon>Trichomonadida</taxon>
        <taxon>Trichomonadidae</taxon>
        <taxon>Trichomonas</taxon>
    </lineage>
</organism>
<sequence>MERFPIASRRQWKEDSAASIISSLINKTTDDDIIRMKKLKEIQLIVDQQKQQDELMKYLYELTSQRDSSISRLCNQINGHIEFLLRLSNGQDPSSLFLISQQSGRTFLKEATRDFLAEQAGKSTELISSMISTPETPLYGLSKILDHYLDADMRTRVLSQLANDESVSNIELKTVLIQEAYIVQQLLKNKPQTNDHLRISIQNELEAKYQARISQLQQELAAFSHGESFGDTSNIREMLEDSIRAEYELKMKDEREKIRQQLQNEYHPVRADSSPVDTSDSKLIRELKTQITNEIRNQVIDDVRKDVWAEAEFHFRPIIKKELEPKLRERISAEIEVQLRNKLRSEVEQSVRTQLQQEVREAETNKIRQELAKSVAEEVTSKLKRKIKEDYKKQYQLQLRESELNIRNDIEKQLREKISKEYEDKMNDKIENDIKPMLETQLTVTLQRDIRQRLSQQMRDQIIDSIREEVEEEYKNKPAQNVPEYMITEMRDQIQRKLQEENRIILEKMESDLRNRIYDEVKEQTLDEVSIQYSETATNTSFPPKPVTDYKNMKEMFREELEDEIRAQITAEMRSRPLSADEENKIRSEIRTQVYNQIHDSVIDQITKEVEFKLRNEKNRNSSRISYEDISTGSPSFRNKSISESDKLRLRLEIESELRAKLEIELRSKIESELREEIENKVRAELDIQYRQSNSSPDKQRRLKSELRQIVIDEIREEFMRSASTSSPQSPRSTNKDILKLKKDIIVLLTPKIEKGLRRSFLEIEESDERTTSTKISAGGVSPTVLKSLRKQIKKEIKEKYVAILRREVEADFVGSKATTLFTLICKALAINNISFSLNAFFELTEQLASENVEIREKFEIGNQPLAFFVENLVKIIDDDDLFKTHTRSLLTRQSRQISDARSENCARTWLNWAKKLYESLIGQSFTSENIVELRLAIEESQAKIIAENALHKQKQQQQHYRGASVLNSPSPQSSPRYRL</sequence>
<dbReference type="OrthoDB" id="7482953at2759"/>
<evidence type="ECO:0000256" key="1">
    <source>
        <dbReference type="SAM" id="Coils"/>
    </source>
</evidence>
<evidence type="ECO:0000256" key="2">
    <source>
        <dbReference type="SAM" id="MobiDB-lite"/>
    </source>
</evidence>
<dbReference type="EMBL" id="DS113826">
    <property type="protein sequence ID" value="EAX95033.1"/>
    <property type="molecule type" value="Genomic_DNA"/>
</dbReference>